<gene>
    <name evidence="9" type="ORF">L211DRAFT_581965</name>
</gene>
<feature type="compositionally biased region" description="Polar residues" evidence="7">
    <location>
        <begin position="240"/>
        <end position="256"/>
    </location>
</feature>
<dbReference type="InterPro" id="IPR033896">
    <property type="entry name" value="MEF2-like_N"/>
</dbReference>
<keyword evidence="4" id="KW-0804">Transcription</keyword>
<dbReference type="FunFam" id="3.40.1810.10:FF:000013">
    <property type="entry name" value="Transcription factor, MADS-box"/>
    <property type="match status" value="1"/>
</dbReference>
<dbReference type="STRING" id="1051890.A0A3N4LDP5"/>
<keyword evidence="3" id="KW-0238">DNA-binding</keyword>
<sequence>MGRRKIEIKAIKEERNRSVTFLKRKGGLFKKAHELSVLCSVDIAVIIFGSNKKLYEYSSGDMSDILGRYTYYETPHEHKGPADFLGKGGAMDDDDDDIDMGSPPPEVHEQHMHHQHLQHPGMQHMASRQATGSASPPIHARNLGPYPQRNGTPQPCISRPASRNAPRRISNSNLNPQQQNGYSYMPGPPIYNHANQHQPMPQGMSQGYQYNPNQQQQPQPPQGQQYDDRRQSMPPVFVQPSRQIQNENPPSIQTNDLHPPSMIEKMPAFKTSRSIFTPIVGPDSELGKFMFPTASDNSRDREHSNEHGRIQMHRKATPPPTKQEDRLRESPKQSPPRSAPLPPVPIEPSQPLPPPPARSNSLPSQPAKRPTLTLTIPSEQQENEAATGDSSPHDAAAGAGTSQQPPTTRPSDAPAGSVVLPPPSPSVTLLSAGATGPVNPFAPRLATTSGPPEQTPLSALPSRFLPGEMLPSPSTFFADWGATFGGRGVAGDMLPSPLNFQTPIAGQPQHNIFKEEPETSSKRKSPSLDSPSDTSASSTKKVKV</sequence>
<dbReference type="PANTHER" id="PTHR11945:SF534">
    <property type="entry name" value="MYOCYTE-SPECIFIC ENHANCER FACTOR 2"/>
    <property type="match status" value="1"/>
</dbReference>
<feature type="compositionally biased region" description="Polar residues" evidence="7">
    <location>
        <begin position="498"/>
        <end position="510"/>
    </location>
</feature>
<evidence type="ECO:0000256" key="1">
    <source>
        <dbReference type="ARBA" id="ARBA00004123"/>
    </source>
</evidence>
<evidence type="ECO:0000256" key="5">
    <source>
        <dbReference type="ARBA" id="ARBA00023242"/>
    </source>
</evidence>
<name>A0A3N4LDP5_9PEZI</name>
<evidence type="ECO:0000313" key="9">
    <source>
        <dbReference type="EMBL" id="RPB19828.1"/>
    </source>
</evidence>
<accession>A0A3N4LDP5</accession>
<dbReference type="InterPro" id="IPR002100">
    <property type="entry name" value="TF_MADSbox"/>
</dbReference>
<evidence type="ECO:0000256" key="3">
    <source>
        <dbReference type="ARBA" id="ARBA00023125"/>
    </source>
</evidence>
<dbReference type="Gene3D" id="3.40.1810.10">
    <property type="entry name" value="Transcription factor, MADS-box"/>
    <property type="match status" value="1"/>
</dbReference>
<dbReference type="Proteomes" id="UP000267821">
    <property type="component" value="Unassembled WGS sequence"/>
</dbReference>
<dbReference type="InterPro" id="IPR036879">
    <property type="entry name" value="TF_MADSbox_sf"/>
</dbReference>
<dbReference type="SMART" id="SM00432">
    <property type="entry name" value="MADS"/>
    <property type="match status" value="1"/>
</dbReference>
<evidence type="ECO:0000256" key="6">
    <source>
        <dbReference type="ARBA" id="ARBA00025805"/>
    </source>
</evidence>
<dbReference type="GO" id="GO:0008301">
    <property type="term" value="F:DNA binding, bending"/>
    <property type="evidence" value="ECO:0007669"/>
    <property type="project" value="UniProtKB-ARBA"/>
</dbReference>
<comment type="subcellular location">
    <subcellularLocation>
        <location evidence="1">Nucleus</location>
    </subcellularLocation>
</comment>
<feature type="compositionally biased region" description="Polar residues" evidence="7">
    <location>
        <begin position="446"/>
        <end position="457"/>
    </location>
</feature>
<feature type="compositionally biased region" description="Polar residues" evidence="7">
    <location>
        <begin position="193"/>
        <end position="205"/>
    </location>
</feature>
<comment type="similarity">
    <text evidence="6">Belongs to the MEF2 family.</text>
</comment>
<dbReference type="PRINTS" id="PR00404">
    <property type="entry name" value="MADSDOMAIN"/>
</dbReference>
<feature type="compositionally biased region" description="Low complexity" evidence="7">
    <location>
        <begin position="527"/>
        <end position="544"/>
    </location>
</feature>
<dbReference type="InParanoid" id="A0A3N4LDP5"/>
<dbReference type="EMBL" id="ML121582">
    <property type="protein sequence ID" value="RPB19828.1"/>
    <property type="molecule type" value="Genomic_DNA"/>
</dbReference>
<feature type="compositionally biased region" description="Pro residues" evidence="7">
    <location>
        <begin position="333"/>
        <end position="357"/>
    </location>
</feature>
<dbReference type="GO" id="GO:0033554">
    <property type="term" value="P:cellular response to stress"/>
    <property type="evidence" value="ECO:0007669"/>
    <property type="project" value="UniProtKB-ARBA"/>
</dbReference>
<feature type="compositionally biased region" description="Basic and acidic residues" evidence="7">
    <location>
        <begin position="512"/>
        <end position="521"/>
    </location>
</feature>
<proteinExistence type="inferred from homology"/>
<dbReference type="GO" id="GO:0000981">
    <property type="term" value="F:DNA-binding transcription factor activity, RNA polymerase II-specific"/>
    <property type="evidence" value="ECO:0007669"/>
    <property type="project" value="TreeGrafter"/>
</dbReference>
<keyword evidence="5" id="KW-0539">Nucleus</keyword>
<feature type="compositionally biased region" description="Basic and acidic residues" evidence="7">
    <location>
        <begin position="297"/>
        <end position="309"/>
    </location>
</feature>
<feature type="region of interest" description="Disordered" evidence="7">
    <location>
        <begin position="78"/>
        <end position="262"/>
    </location>
</feature>
<dbReference type="SUPFAM" id="SSF55455">
    <property type="entry name" value="SRF-like"/>
    <property type="match status" value="1"/>
</dbReference>
<dbReference type="OrthoDB" id="1898716at2759"/>
<evidence type="ECO:0000313" key="10">
    <source>
        <dbReference type="Proteomes" id="UP000267821"/>
    </source>
</evidence>
<dbReference type="AlphaFoldDB" id="A0A3N4LDP5"/>
<protein>
    <recommendedName>
        <fullName evidence="8">MADS-box domain-containing protein</fullName>
    </recommendedName>
</protein>
<feature type="domain" description="MADS-box" evidence="8">
    <location>
        <begin position="1"/>
        <end position="61"/>
    </location>
</feature>
<dbReference type="GO" id="GO:0000978">
    <property type="term" value="F:RNA polymerase II cis-regulatory region sequence-specific DNA binding"/>
    <property type="evidence" value="ECO:0007669"/>
    <property type="project" value="TreeGrafter"/>
</dbReference>
<organism evidence="9 10">
    <name type="scientific">Terfezia boudieri ATCC MYA-4762</name>
    <dbReference type="NCBI Taxonomy" id="1051890"/>
    <lineage>
        <taxon>Eukaryota</taxon>
        <taxon>Fungi</taxon>
        <taxon>Dikarya</taxon>
        <taxon>Ascomycota</taxon>
        <taxon>Pezizomycotina</taxon>
        <taxon>Pezizomycetes</taxon>
        <taxon>Pezizales</taxon>
        <taxon>Pezizaceae</taxon>
        <taxon>Terfezia</taxon>
    </lineage>
</organism>
<dbReference type="GO" id="GO:0005634">
    <property type="term" value="C:nucleus"/>
    <property type="evidence" value="ECO:0007669"/>
    <property type="project" value="UniProtKB-SubCell"/>
</dbReference>
<feature type="compositionally biased region" description="Polar residues" evidence="7">
    <location>
        <begin position="169"/>
        <end position="182"/>
    </location>
</feature>
<dbReference type="Pfam" id="PF00319">
    <property type="entry name" value="SRF-TF"/>
    <property type="match status" value="1"/>
</dbReference>
<dbReference type="PANTHER" id="PTHR11945">
    <property type="entry name" value="MADS BOX PROTEIN"/>
    <property type="match status" value="1"/>
</dbReference>
<feature type="compositionally biased region" description="Polar residues" evidence="7">
    <location>
        <begin position="372"/>
        <end position="390"/>
    </location>
</feature>
<evidence type="ECO:0000256" key="7">
    <source>
        <dbReference type="SAM" id="MobiDB-lite"/>
    </source>
</evidence>
<evidence type="ECO:0000256" key="4">
    <source>
        <dbReference type="ARBA" id="ARBA00023163"/>
    </source>
</evidence>
<feature type="compositionally biased region" description="Low complexity" evidence="7">
    <location>
        <begin position="206"/>
        <end position="225"/>
    </location>
</feature>
<feature type="compositionally biased region" description="Polar residues" evidence="7">
    <location>
        <begin position="400"/>
        <end position="410"/>
    </location>
</feature>
<dbReference type="GO" id="GO:0045944">
    <property type="term" value="P:positive regulation of transcription by RNA polymerase II"/>
    <property type="evidence" value="ECO:0007669"/>
    <property type="project" value="InterPro"/>
</dbReference>
<feature type="region of interest" description="Disordered" evidence="7">
    <location>
        <begin position="496"/>
        <end position="544"/>
    </location>
</feature>
<dbReference type="CDD" id="cd00265">
    <property type="entry name" value="MADS_MEF2_like"/>
    <property type="match status" value="1"/>
</dbReference>
<reference evidence="9 10" key="1">
    <citation type="journal article" date="2018" name="Nat. Ecol. Evol.">
        <title>Pezizomycetes genomes reveal the molecular basis of ectomycorrhizal truffle lifestyle.</title>
        <authorList>
            <person name="Murat C."/>
            <person name="Payen T."/>
            <person name="Noel B."/>
            <person name="Kuo A."/>
            <person name="Morin E."/>
            <person name="Chen J."/>
            <person name="Kohler A."/>
            <person name="Krizsan K."/>
            <person name="Balestrini R."/>
            <person name="Da Silva C."/>
            <person name="Montanini B."/>
            <person name="Hainaut M."/>
            <person name="Levati E."/>
            <person name="Barry K.W."/>
            <person name="Belfiori B."/>
            <person name="Cichocki N."/>
            <person name="Clum A."/>
            <person name="Dockter R.B."/>
            <person name="Fauchery L."/>
            <person name="Guy J."/>
            <person name="Iotti M."/>
            <person name="Le Tacon F."/>
            <person name="Lindquist E.A."/>
            <person name="Lipzen A."/>
            <person name="Malagnac F."/>
            <person name="Mello A."/>
            <person name="Molinier V."/>
            <person name="Miyauchi S."/>
            <person name="Poulain J."/>
            <person name="Riccioni C."/>
            <person name="Rubini A."/>
            <person name="Sitrit Y."/>
            <person name="Splivallo R."/>
            <person name="Traeger S."/>
            <person name="Wang M."/>
            <person name="Zifcakova L."/>
            <person name="Wipf D."/>
            <person name="Zambonelli A."/>
            <person name="Paolocci F."/>
            <person name="Nowrousian M."/>
            <person name="Ottonello S."/>
            <person name="Baldrian P."/>
            <person name="Spatafora J.W."/>
            <person name="Henrissat B."/>
            <person name="Nagy L.G."/>
            <person name="Aury J.M."/>
            <person name="Wincker P."/>
            <person name="Grigoriev I.V."/>
            <person name="Bonfante P."/>
            <person name="Martin F.M."/>
        </authorList>
    </citation>
    <scope>NUCLEOTIDE SEQUENCE [LARGE SCALE GENOMIC DNA]</scope>
    <source>
        <strain evidence="9 10">ATCC MYA-4762</strain>
    </source>
</reference>
<evidence type="ECO:0000256" key="2">
    <source>
        <dbReference type="ARBA" id="ARBA00023015"/>
    </source>
</evidence>
<evidence type="ECO:0000259" key="8">
    <source>
        <dbReference type="PROSITE" id="PS50066"/>
    </source>
</evidence>
<feature type="compositionally biased region" description="Basic and acidic residues" evidence="7">
    <location>
        <begin position="322"/>
        <end position="331"/>
    </location>
</feature>
<keyword evidence="2" id="KW-0805">Transcription regulation</keyword>
<dbReference type="GO" id="GO:0046983">
    <property type="term" value="F:protein dimerization activity"/>
    <property type="evidence" value="ECO:0007669"/>
    <property type="project" value="InterPro"/>
</dbReference>
<keyword evidence="10" id="KW-1185">Reference proteome</keyword>
<feature type="region of interest" description="Disordered" evidence="7">
    <location>
        <begin position="279"/>
        <end position="464"/>
    </location>
</feature>
<dbReference type="PROSITE" id="PS50066">
    <property type="entry name" value="MADS_BOX_2"/>
    <property type="match status" value="1"/>
</dbReference>